<dbReference type="KEGG" id="nta:107789168"/>
<dbReference type="Proteomes" id="UP000790787">
    <property type="component" value="Chromosome 19"/>
</dbReference>
<dbReference type="PANTHER" id="PTHR11669">
    <property type="entry name" value="REPLICATION FACTOR C / DNA POLYMERASE III GAMMA-TAU SUBUNIT"/>
    <property type="match status" value="1"/>
</dbReference>
<dbReference type="Pfam" id="PF21960">
    <property type="entry name" value="RCF1-5-like_lid"/>
    <property type="match status" value="1"/>
</dbReference>
<dbReference type="InterPro" id="IPR027417">
    <property type="entry name" value="P-loop_NTPase"/>
</dbReference>
<dbReference type="STRING" id="4097.A0A1S3ZQA3"/>
<dbReference type="AlphaFoldDB" id="A0A1S3ZQA3"/>
<dbReference type="GO" id="GO:0003677">
    <property type="term" value="F:DNA binding"/>
    <property type="evidence" value="ECO:0007669"/>
    <property type="project" value="InterPro"/>
</dbReference>
<dbReference type="GO" id="GO:0005634">
    <property type="term" value="C:nucleus"/>
    <property type="evidence" value="ECO:0000318"/>
    <property type="project" value="GO_Central"/>
</dbReference>
<dbReference type="SMR" id="A0A1S3ZQA3"/>
<name>A0A1S3ZQA3_TOBAC</name>
<gene>
    <name evidence="2" type="primary">LOC107789168</name>
</gene>
<dbReference type="PANTHER" id="PTHR11669:SF52">
    <property type="entry name" value="OS10G0574500 PROTEIN"/>
    <property type="match status" value="1"/>
</dbReference>
<dbReference type="Gene3D" id="1.10.8.60">
    <property type="match status" value="1"/>
</dbReference>
<accession>A0A1S3ZQA3</accession>
<dbReference type="InterPro" id="IPR008921">
    <property type="entry name" value="DNA_pol3_clamp-load_cplx_C"/>
</dbReference>
<dbReference type="SUPFAM" id="SSF52540">
    <property type="entry name" value="P-loop containing nucleoside triphosphate hydrolases"/>
    <property type="match status" value="1"/>
</dbReference>
<sequence>MPSLSIPRSKSVPCNISETQNCPTNSFTIPPSVRSSKSADSLKPTWPKNANELISRKGGSSSKNSNLTAGNLAEFNKRNAIQEEKRYSARSPYYKGLTDSSKVINRQKLLAEFSSSPGKDSISASSTSSSSKSNLASKVQEWSASYFVRKGKEERTSFSLNTSIGNKNIQDSSSSETKDKGVIRTTIGEELGIDRKGVRKCSRKSRQRLSKSDKGKPLRERASEMQTNIVVLPPAPAPPITSPPKLSIPSPPPTPLILQTSLQDEEIEAVPLPASPTQTTEDEKDTTKEQDITSPEQKDKRFKWADKYRPNALKDFLCNRNTALELKALAETDGSNRHYIFAGQPGVGKRTMIFALLREVFGHDKIQAREKCKVFYLKGEAVPSIQVNVKESKKHVEINLSETKGYEKHVIVELINERKHKASIRSAPCHHDDCKAIILGEADKLSTDVLLYTKWMLERYTGCYKVFFCCSDITKLQPIKSICKVVHLQKPSDDEIVDVLEFIAKKEEIELPHKLAAQIASNSKSNLRQAIRSFEATWHFNTCLTENQEIKTGWEDDIAKIAKNIIEEQSPKQLYDIRGKLQNLIEHNVSAEFIFNTLVEELKSNLDDQFHKEIDNLKMKYNINSKDLEQGKSDNDAVKKIVLQFMKVEEFIAKFMSWYKTSVLKKGNHNPSQAYPSKGNN</sequence>
<dbReference type="FunFam" id="1.10.8.60:FF:000030">
    <property type="entry name" value="replication factor C subunit 3"/>
    <property type="match status" value="1"/>
</dbReference>
<dbReference type="OMA" id="RSPYYKG"/>
<dbReference type="PaxDb" id="4097-A0A1S3ZQA3"/>
<reference evidence="2" key="2">
    <citation type="submission" date="2025-08" db="UniProtKB">
        <authorList>
            <consortium name="RefSeq"/>
        </authorList>
    </citation>
    <scope>IDENTIFICATION</scope>
    <source>
        <tissue evidence="2">Leaf</tissue>
    </source>
</reference>
<reference evidence="1" key="1">
    <citation type="journal article" date="2014" name="Nat. Commun.">
        <title>The tobacco genome sequence and its comparison with those of tomato and potato.</title>
        <authorList>
            <person name="Sierro N."/>
            <person name="Battey J.N."/>
            <person name="Ouadi S."/>
            <person name="Bakaher N."/>
            <person name="Bovet L."/>
            <person name="Willig A."/>
            <person name="Goepfert S."/>
            <person name="Peitsch M.C."/>
            <person name="Ivanov N.V."/>
        </authorList>
    </citation>
    <scope>NUCLEOTIDE SEQUENCE [LARGE SCALE GENOMIC DNA]</scope>
</reference>
<dbReference type="Gene3D" id="1.20.272.10">
    <property type="match status" value="1"/>
</dbReference>
<dbReference type="GO" id="GO:0006261">
    <property type="term" value="P:DNA-templated DNA replication"/>
    <property type="evidence" value="ECO:0000318"/>
    <property type="project" value="GO_Central"/>
</dbReference>
<proteinExistence type="predicted"/>
<protein>
    <submittedName>
        <fullName evidence="2">Replication factor C subunit 3-like isoform X1</fullName>
    </submittedName>
</protein>
<dbReference type="SUPFAM" id="SSF48019">
    <property type="entry name" value="post-AAA+ oligomerization domain-like"/>
    <property type="match status" value="1"/>
</dbReference>
<dbReference type="InterPro" id="IPR050238">
    <property type="entry name" value="DNA_Rep/Repair_Clamp_Loader"/>
</dbReference>
<dbReference type="GO" id="GO:0005663">
    <property type="term" value="C:DNA replication factor C complex"/>
    <property type="evidence" value="ECO:0000318"/>
    <property type="project" value="GO_Central"/>
</dbReference>
<dbReference type="OrthoDB" id="761538at2759"/>
<dbReference type="RefSeq" id="XP_016466433.2">
    <property type="nucleotide sequence ID" value="XM_016610947.2"/>
</dbReference>
<evidence type="ECO:0000313" key="2">
    <source>
        <dbReference type="RefSeq" id="XP_016466433.2"/>
    </source>
</evidence>
<dbReference type="GeneID" id="107789168"/>
<dbReference type="Gene3D" id="3.40.50.300">
    <property type="entry name" value="P-loop containing nucleotide triphosphate hydrolases"/>
    <property type="match status" value="1"/>
</dbReference>
<evidence type="ECO:0000313" key="1">
    <source>
        <dbReference type="Proteomes" id="UP000790787"/>
    </source>
</evidence>
<dbReference type="GO" id="GO:0006281">
    <property type="term" value="P:DNA repair"/>
    <property type="evidence" value="ECO:0000318"/>
    <property type="project" value="GO_Central"/>
</dbReference>
<dbReference type="RefSeq" id="XP_016466433.1">
    <property type="nucleotide sequence ID" value="XM_016610947.1"/>
</dbReference>
<keyword evidence="1" id="KW-1185">Reference proteome</keyword>
<organism evidence="1 2">
    <name type="scientific">Nicotiana tabacum</name>
    <name type="common">Common tobacco</name>
    <dbReference type="NCBI Taxonomy" id="4097"/>
    <lineage>
        <taxon>Eukaryota</taxon>
        <taxon>Viridiplantae</taxon>
        <taxon>Streptophyta</taxon>
        <taxon>Embryophyta</taxon>
        <taxon>Tracheophyta</taxon>
        <taxon>Spermatophyta</taxon>
        <taxon>Magnoliopsida</taxon>
        <taxon>eudicotyledons</taxon>
        <taxon>Gunneridae</taxon>
        <taxon>Pentapetalae</taxon>
        <taxon>asterids</taxon>
        <taxon>lamiids</taxon>
        <taxon>Solanales</taxon>
        <taxon>Solanaceae</taxon>
        <taxon>Nicotianoideae</taxon>
        <taxon>Nicotianeae</taxon>
        <taxon>Nicotiana</taxon>
    </lineage>
</organism>